<feature type="modified residue" description="4-aspartylphosphate" evidence="3">
    <location>
        <position position="315"/>
    </location>
</feature>
<evidence type="ECO:0000313" key="5">
    <source>
        <dbReference type="EMBL" id="BAZ01180.1"/>
    </source>
</evidence>
<dbReference type="EMBL" id="AP018248">
    <property type="protein sequence ID" value="BAZ01180.1"/>
    <property type="molecule type" value="Genomic_DNA"/>
</dbReference>
<evidence type="ECO:0000256" key="2">
    <source>
        <dbReference type="PIRNR" id="PIRNR005897"/>
    </source>
</evidence>
<keyword evidence="2" id="KW-0902">Two-component regulatory system</keyword>
<dbReference type="PANTHER" id="PTHR44591">
    <property type="entry name" value="STRESS RESPONSE REGULATOR PROTEIN 1"/>
    <property type="match status" value="1"/>
</dbReference>
<dbReference type="RefSeq" id="WP_096580587.1">
    <property type="nucleotide sequence ID" value="NZ_CAWNJS010000001.1"/>
</dbReference>
<dbReference type="GO" id="GO:0030428">
    <property type="term" value="C:cell septum"/>
    <property type="evidence" value="ECO:0007669"/>
    <property type="project" value="UniProtKB-SubCell"/>
</dbReference>
<dbReference type="Gene3D" id="3.40.50.2300">
    <property type="match status" value="1"/>
</dbReference>
<reference evidence="5 6" key="1">
    <citation type="submission" date="2017-06" db="EMBL/GenBank/DDBJ databases">
        <title>Genome sequencing of cyanobaciteial culture collection at National Institute for Environmental Studies (NIES).</title>
        <authorList>
            <person name="Hirose Y."/>
            <person name="Shimura Y."/>
            <person name="Fujisawa T."/>
            <person name="Nakamura Y."/>
            <person name="Kawachi M."/>
        </authorList>
    </citation>
    <scope>NUCLEOTIDE SEQUENCE [LARGE SCALE GENOMIC DNA]</scope>
    <source>
        <strain evidence="5 6">NIES-37</strain>
    </source>
</reference>
<evidence type="ECO:0000256" key="3">
    <source>
        <dbReference type="PROSITE-ProRule" id="PRU00169"/>
    </source>
</evidence>
<comment type="function">
    <text evidence="2">Controls heterocyst pattern formation.</text>
</comment>
<dbReference type="SMART" id="SM00448">
    <property type="entry name" value="REC"/>
    <property type="match status" value="1"/>
</dbReference>
<keyword evidence="6" id="KW-1185">Reference proteome</keyword>
<dbReference type="PIRSF" id="PIRSF005897">
    <property type="entry name" value="RR_PatA"/>
    <property type="match status" value="1"/>
</dbReference>
<comment type="subcellular location">
    <subcellularLocation>
        <location evidence="2">Cell septum</location>
    </subcellularLocation>
</comment>
<dbReference type="InterPro" id="IPR001789">
    <property type="entry name" value="Sig_transdc_resp-reg_receiver"/>
</dbReference>
<dbReference type="GO" id="GO:0043158">
    <property type="term" value="P:heterocyst development"/>
    <property type="evidence" value="ECO:0007669"/>
    <property type="project" value="UniProtKB-KW"/>
</dbReference>
<dbReference type="KEGG" id="ttq:NIES37_51790"/>
<dbReference type="PROSITE" id="PS50110">
    <property type="entry name" value="RESPONSE_REGULATORY"/>
    <property type="match status" value="1"/>
</dbReference>
<evidence type="ECO:0000259" key="4">
    <source>
        <dbReference type="PROSITE" id="PS50110"/>
    </source>
</evidence>
<dbReference type="GO" id="GO:0000160">
    <property type="term" value="P:phosphorelay signal transduction system"/>
    <property type="evidence" value="ECO:0007669"/>
    <property type="project" value="UniProtKB-KW"/>
</dbReference>
<dbReference type="SUPFAM" id="SSF52172">
    <property type="entry name" value="CheY-like"/>
    <property type="match status" value="1"/>
</dbReference>
<organism evidence="5 6">
    <name type="scientific">Tolypothrix tenuis PCC 7101</name>
    <dbReference type="NCBI Taxonomy" id="231146"/>
    <lineage>
        <taxon>Bacteria</taxon>
        <taxon>Bacillati</taxon>
        <taxon>Cyanobacteriota</taxon>
        <taxon>Cyanophyceae</taxon>
        <taxon>Nostocales</taxon>
        <taxon>Tolypothrichaceae</taxon>
        <taxon>Tolypothrix</taxon>
    </lineage>
</organism>
<dbReference type="Pfam" id="PF00072">
    <property type="entry name" value="Response_reg"/>
    <property type="match status" value="1"/>
</dbReference>
<dbReference type="PANTHER" id="PTHR44591:SF23">
    <property type="entry name" value="CHEY SUBFAMILY"/>
    <property type="match status" value="1"/>
</dbReference>
<name>A0A1Z4N627_9CYAN</name>
<gene>
    <name evidence="5" type="ORF">NIES37_51790</name>
</gene>
<dbReference type="InterPro" id="IPR011006">
    <property type="entry name" value="CheY-like_superfamily"/>
</dbReference>
<keyword evidence="2" id="KW-0364">Heterocyst</keyword>
<dbReference type="InterPro" id="IPR050595">
    <property type="entry name" value="Bact_response_regulator"/>
</dbReference>
<accession>A0A1Z4N627</accession>
<comment type="induction">
    <text evidence="2">By nitrogen starvation.</text>
</comment>
<dbReference type="AlphaFoldDB" id="A0A1Z4N627"/>
<feature type="domain" description="Response regulatory" evidence="4">
    <location>
        <begin position="266"/>
        <end position="382"/>
    </location>
</feature>
<dbReference type="InterPro" id="IPR024186">
    <property type="entry name" value="Sig_transdc_resp-reg_PatA"/>
</dbReference>
<evidence type="ECO:0000256" key="1">
    <source>
        <dbReference type="ARBA" id="ARBA00022553"/>
    </source>
</evidence>
<sequence length="393" mass="45121">MLSLEQTKLDKLLYEFQHSIKIQYSGQLNVKNHHNEQWNFYYHLGQIVWATGGNHPRRRLYRYITQNCPQIAISKLLLDVEDTVSDHWDYRLLEILYKKYQVTIPQINGIVRGTISEVIFDVAQNLNRHPLSYERHQEIILKAPTDFTNSNIVIQQVQESWNIWSKPGLATFSPHLAPIIRKPEELRQMVSPTVYKNFANLMNGKYTLWDLAVKMNQSLLSVTRSLLPYIRQGIMELIAVPDLTLPTTELKNSYNFTPLKQLTAPLIACVDDSPQVGQLLQEILIPFGMRLINVQQPVQALPILIQHKPDLIFLDLIMPGINGYELCAQLRRTSVLSNTPVIILTGSDGLFDKVRSKVFGATDFVTKPIEVDQVLNKVREYLPNALVQTGRNN</sequence>
<protein>
    <recommendedName>
        <fullName evidence="2">Protein PatA</fullName>
    </recommendedName>
</protein>
<evidence type="ECO:0000313" key="6">
    <source>
        <dbReference type="Proteomes" id="UP000218785"/>
    </source>
</evidence>
<keyword evidence="1 3" id="KW-0597">Phosphoprotein</keyword>
<dbReference type="Proteomes" id="UP000218785">
    <property type="component" value="Chromosome"/>
</dbReference>
<proteinExistence type="evidence at transcript level"/>